<organism evidence="2 3">
    <name type="scientific">Brooklawnia cerclae</name>
    <dbReference type="NCBI Taxonomy" id="349934"/>
    <lineage>
        <taxon>Bacteria</taxon>
        <taxon>Bacillati</taxon>
        <taxon>Actinomycetota</taxon>
        <taxon>Actinomycetes</taxon>
        <taxon>Propionibacteriales</taxon>
        <taxon>Propionibacteriaceae</taxon>
        <taxon>Brooklawnia</taxon>
    </lineage>
</organism>
<evidence type="ECO:0000313" key="3">
    <source>
        <dbReference type="Proteomes" id="UP000749311"/>
    </source>
</evidence>
<keyword evidence="3" id="KW-1185">Reference proteome</keyword>
<dbReference type="EMBL" id="JAAMOZ010000001">
    <property type="protein sequence ID" value="NIH57305.1"/>
    <property type="molecule type" value="Genomic_DNA"/>
</dbReference>
<sequence length="214" mass="22835">MTGDEMGQSIVTGGDEPQRRVCGARKRQGDGTCARPAGWGTDHVGIGSCKLHGGSTPMQRQRAALIRAERDVTAFGGRLDVTAPEALLELVQTKAAEVAYWDQRVSLLDDDERAGLLVAQTDRGSGPMGPVDTTTSKAGAHVYVVMLHKAQDQLAAYAAAAIRAGVDEAMVQIATMQAAWLIPHSLRVARLARLHPDADEQTIVRMAIEDGRQG</sequence>
<gene>
    <name evidence="2" type="ORF">FB473_001950</name>
</gene>
<accession>A0ABX0SFY4</accession>
<reference evidence="2 3" key="1">
    <citation type="submission" date="2020-02" db="EMBL/GenBank/DDBJ databases">
        <title>Sequencing the genomes of 1000 actinobacteria strains.</title>
        <authorList>
            <person name="Klenk H.-P."/>
        </authorList>
    </citation>
    <scope>NUCLEOTIDE SEQUENCE [LARGE SCALE GENOMIC DNA]</scope>
    <source>
        <strain evidence="2 3">DSM 19609</strain>
    </source>
</reference>
<proteinExistence type="predicted"/>
<feature type="region of interest" description="Disordered" evidence="1">
    <location>
        <begin position="1"/>
        <end position="20"/>
    </location>
</feature>
<evidence type="ECO:0000313" key="2">
    <source>
        <dbReference type="EMBL" id="NIH57305.1"/>
    </source>
</evidence>
<comment type="caution">
    <text evidence="2">The sequence shown here is derived from an EMBL/GenBank/DDBJ whole genome shotgun (WGS) entry which is preliminary data.</text>
</comment>
<protein>
    <submittedName>
        <fullName evidence="2">Uncharacterized protein</fullName>
    </submittedName>
</protein>
<dbReference type="RefSeq" id="WP_167166886.1">
    <property type="nucleotide sequence ID" value="NZ_JAAMOZ010000001.1"/>
</dbReference>
<name>A0ABX0SFY4_9ACTN</name>
<dbReference type="Proteomes" id="UP000749311">
    <property type="component" value="Unassembled WGS sequence"/>
</dbReference>
<evidence type="ECO:0000256" key="1">
    <source>
        <dbReference type="SAM" id="MobiDB-lite"/>
    </source>
</evidence>